<evidence type="ECO:0000256" key="3">
    <source>
        <dbReference type="ARBA" id="ARBA00022692"/>
    </source>
</evidence>
<name>A0A0R2HBD9_9FIRM</name>
<keyword evidence="6" id="KW-0046">Antibiotic resistance</keyword>
<protein>
    <recommendedName>
        <fullName evidence="6">Phosphatidylglycerol lysyltransferase</fullName>
        <ecNumber evidence="6">2.3.2.3</ecNumber>
    </recommendedName>
    <alternativeName>
        <fullName evidence="6">Lysylphosphatidylglycerol synthase</fullName>
    </alternativeName>
</protein>
<keyword evidence="2" id="KW-1003">Cell membrane</keyword>
<dbReference type="NCBIfam" id="TIGR00374">
    <property type="entry name" value="flippase-like domain"/>
    <property type="match status" value="1"/>
</dbReference>
<evidence type="ECO:0000256" key="1">
    <source>
        <dbReference type="ARBA" id="ARBA00004651"/>
    </source>
</evidence>
<dbReference type="PANTHER" id="PTHR37693:SF1">
    <property type="entry name" value="INTEGRAL MEMBRANE PROTEIN"/>
    <property type="match status" value="1"/>
</dbReference>
<evidence type="ECO:0000256" key="2">
    <source>
        <dbReference type="ARBA" id="ARBA00022475"/>
    </source>
</evidence>
<evidence type="ECO:0000256" key="6">
    <source>
        <dbReference type="RuleBase" id="RU363042"/>
    </source>
</evidence>
<dbReference type="GO" id="GO:0005886">
    <property type="term" value="C:plasma membrane"/>
    <property type="evidence" value="ECO:0007669"/>
    <property type="project" value="UniProtKB-SubCell"/>
</dbReference>
<dbReference type="AlphaFoldDB" id="A0A0R2HBD9"/>
<keyword evidence="4 6" id="KW-1133">Transmembrane helix</keyword>
<reference evidence="7 8" key="1">
    <citation type="journal article" date="2015" name="Genome Announc.">
        <title>Expanding the biotechnology potential of lactobacilli through comparative genomics of 213 strains and associated genera.</title>
        <authorList>
            <person name="Sun Z."/>
            <person name="Harris H.M."/>
            <person name="McCann A."/>
            <person name="Guo C."/>
            <person name="Argimon S."/>
            <person name="Zhang W."/>
            <person name="Yang X."/>
            <person name="Jeffery I.B."/>
            <person name="Cooney J.C."/>
            <person name="Kagawa T.F."/>
            <person name="Liu W."/>
            <person name="Song Y."/>
            <person name="Salvetti E."/>
            <person name="Wrobel A."/>
            <person name="Rasinkangas P."/>
            <person name="Parkhill J."/>
            <person name="Rea M.C."/>
            <person name="O'Sullivan O."/>
            <person name="Ritari J."/>
            <person name="Douillard F.P."/>
            <person name="Paul Ross R."/>
            <person name="Yang R."/>
            <person name="Briner A.E."/>
            <person name="Felis G.E."/>
            <person name="de Vos W.M."/>
            <person name="Barrangou R."/>
            <person name="Klaenhammer T.R."/>
            <person name="Caufield P.W."/>
            <person name="Cui Y."/>
            <person name="Zhang H."/>
            <person name="O'Toole P.W."/>
        </authorList>
    </citation>
    <scope>NUCLEOTIDE SEQUENCE [LARGE SCALE GENOMIC DNA]</scope>
    <source>
        <strain evidence="7 8">DSM 20405</strain>
    </source>
</reference>
<keyword evidence="5 6" id="KW-0472">Membrane</keyword>
<dbReference type="InterPro" id="IPR022791">
    <property type="entry name" value="L-PG_synthase/AglD"/>
</dbReference>
<dbReference type="EMBL" id="JQBL01000011">
    <property type="protein sequence ID" value="KRN50273.1"/>
    <property type="molecule type" value="Genomic_DNA"/>
</dbReference>
<keyword evidence="6" id="KW-0443">Lipid metabolism</keyword>
<evidence type="ECO:0000313" key="8">
    <source>
        <dbReference type="Proteomes" id="UP000051841"/>
    </source>
</evidence>
<organism evidence="7 8">
    <name type="scientific">Kandleria vitulina DSM 20405</name>
    <dbReference type="NCBI Taxonomy" id="1410657"/>
    <lineage>
        <taxon>Bacteria</taxon>
        <taxon>Bacillati</taxon>
        <taxon>Bacillota</taxon>
        <taxon>Erysipelotrichia</taxon>
        <taxon>Erysipelotrichales</taxon>
        <taxon>Coprobacillaceae</taxon>
        <taxon>Kandleria</taxon>
    </lineage>
</organism>
<evidence type="ECO:0000256" key="4">
    <source>
        <dbReference type="ARBA" id="ARBA00022989"/>
    </source>
</evidence>
<feature type="transmembrane region" description="Helical" evidence="6">
    <location>
        <begin position="12"/>
        <end position="31"/>
    </location>
</feature>
<sequence>MIERGIKMTDKKSYLINTLIIITIGGLSLYFSVGKEIKNVAKSVLKAKPLWLLWLAFIMLLYYIMDGLLTKLFAKRYKKDYSLRQGFVNGLIGTLFSDLTPSSSGGQFAQVYLFNHQGIPPTSASGILLMCFISYQIVMVLFTAVIMLLQLSYFMHEGLDVTMMALVGFAINFIVTSALILGALSKSFQNFLIKHVIFFLSKIRIVKNYDATRFKIEDYFTSFRAELKKLFQHKNLLFKACLINTIKLTIMYSTPFFACKALSINVHASQFLNFLALASIINLINTFLPIPGASGGSEGCYMILFNFLGHVNTTSSMMLWRFFSFYFGLILSFIVFLTSKEMKQKRAPER</sequence>
<feature type="transmembrane region" description="Helical" evidence="6">
    <location>
        <begin position="271"/>
        <end position="288"/>
    </location>
</feature>
<comment type="catalytic activity">
    <reaction evidence="6">
        <text>L-lysyl-tRNA(Lys) + a 1,2-diacyl-sn-glycero-3-phospho-(1'-sn-glycerol) = a 1,2-diacyl-sn-glycero-3-phospho-1'-(3'-O-L-lysyl)-sn-glycerol + tRNA(Lys)</text>
        <dbReference type="Rhea" id="RHEA:10668"/>
        <dbReference type="Rhea" id="RHEA-COMP:9696"/>
        <dbReference type="Rhea" id="RHEA-COMP:9697"/>
        <dbReference type="ChEBI" id="CHEBI:64716"/>
        <dbReference type="ChEBI" id="CHEBI:75792"/>
        <dbReference type="ChEBI" id="CHEBI:78442"/>
        <dbReference type="ChEBI" id="CHEBI:78529"/>
        <dbReference type="EC" id="2.3.2.3"/>
    </reaction>
</comment>
<dbReference type="EC" id="2.3.2.3" evidence="6"/>
<comment type="similarity">
    <text evidence="6">Belongs to the LPG synthase family.</text>
</comment>
<comment type="subcellular location">
    <subcellularLocation>
        <location evidence="1 6">Cell membrane</location>
        <topology evidence="1 6">Multi-pass membrane protein</topology>
    </subcellularLocation>
</comment>
<feature type="transmembrane region" description="Helical" evidence="6">
    <location>
        <begin position="127"/>
        <end position="149"/>
    </location>
</feature>
<evidence type="ECO:0000256" key="5">
    <source>
        <dbReference type="ARBA" id="ARBA00023136"/>
    </source>
</evidence>
<dbReference type="PATRIC" id="fig|1410657.5.peg.297"/>
<accession>A0A0R2HBD9</accession>
<dbReference type="Proteomes" id="UP000051841">
    <property type="component" value="Unassembled WGS sequence"/>
</dbReference>
<evidence type="ECO:0000313" key="7">
    <source>
        <dbReference type="EMBL" id="KRN50273.1"/>
    </source>
</evidence>
<keyword evidence="6" id="KW-0808">Transferase</keyword>
<dbReference type="Pfam" id="PF03706">
    <property type="entry name" value="LPG_synthase_TM"/>
    <property type="match status" value="1"/>
</dbReference>
<gene>
    <name evidence="6" type="primary">mprF</name>
    <name evidence="7" type="ORF">IV49_GL000283</name>
</gene>
<feature type="transmembrane region" description="Helical" evidence="6">
    <location>
        <begin position="161"/>
        <end position="184"/>
    </location>
</feature>
<comment type="function">
    <text evidence="6">Catalyzes the transfer of a lysyl group from L-lysyl-tRNA(Lys) to membrane-bound phosphatidylglycerol (PG), which produces lysylphosphatidylglycerol (LPG), a major component of the bacterial membrane with a positive net charge. LPG synthesis contributes to bacterial virulence as it is involved in the resistance mechanism against cationic antimicrobial peptides (CAMP) produces by the host's immune system (defensins, cathelicidins) and by the competing microorganisms.</text>
</comment>
<comment type="caution">
    <text evidence="7">The sequence shown here is derived from an EMBL/GenBank/DDBJ whole genome shotgun (WGS) entry which is preliminary data.</text>
</comment>
<keyword evidence="8" id="KW-1185">Reference proteome</keyword>
<keyword evidence="3 6" id="KW-0812">Transmembrane</keyword>
<dbReference type="GO" id="GO:0046677">
    <property type="term" value="P:response to antibiotic"/>
    <property type="evidence" value="ECO:0007669"/>
    <property type="project" value="UniProtKB-KW"/>
</dbReference>
<feature type="transmembrane region" description="Helical" evidence="6">
    <location>
        <begin position="318"/>
        <end position="337"/>
    </location>
</feature>
<feature type="transmembrane region" description="Helical" evidence="6">
    <location>
        <begin position="51"/>
        <end position="74"/>
    </location>
</feature>
<dbReference type="GO" id="GO:0050071">
    <property type="term" value="F:phosphatidylglycerol lysyltransferase activity"/>
    <property type="evidence" value="ECO:0007669"/>
    <property type="project" value="UniProtKB-EC"/>
</dbReference>
<dbReference type="GO" id="GO:0006629">
    <property type="term" value="P:lipid metabolic process"/>
    <property type="evidence" value="ECO:0007669"/>
    <property type="project" value="UniProtKB-KW"/>
</dbReference>
<proteinExistence type="inferred from homology"/>
<dbReference type="PANTHER" id="PTHR37693">
    <property type="entry name" value="PHOSPHATIDYLGLYCEROL LYSYLTRANSFERASE"/>
    <property type="match status" value="1"/>
</dbReference>